<organism evidence="1 2">
    <name type="scientific">Sinorhizobium medicae</name>
    <dbReference type="NCBI Taxonomy" id="110321"/>
    <lineage>
        <taxon>Bacteria</taxon>
        <taxon>Pseudomonadati</taxon>
        <taxon>Pseudomonadota</taxon>
        <taxon>Alphaproteobacteria</taxon>
        <taxon>Hyphomicrobiales</taxon>
        <taxon>Rhizobiaceae</taxon>
        <taxon>Sinorhizobium/Ensifer group</taxon>
        <taxon>Sinorhizobium</taxon>
    </lineage>
</organism>
<dbReference type="EMBL" id="CABFNB010000111">
    <property type="protein sequence ID" value="VTZ62867.1"/>
    <property type="molecule type" value="Genomic_DNA"/>
</dbReference>
<proteinExistence type="predicted"/>
<accession>A0A508X057</accession>
<evidence type="ECO:0000313" key="1">
    <source>
        <dbReference type="EMBL" id="VTZ62867.1"/>
    </source>
</evidence>
<name>A0A508X057_9HYPH</name>
<sequence length="80" mass="9128">MSPLVLKIGSYYRLRQEDEGAFLFAPAGCIAVQHFRPDFATLMTRGPANRSFTRPRYGLCHRVRDRKCGWPSNEPSDPQS</sequence>
<reference evidence="1 2" key="1">
    <citation type="submission" date="2019-06" db="EMBL/GenBank/DDBJ databases">
        <authorList>
            <person name="Le Quere A."/>
            <person name="Colella S."/>
        </authorList>
    </citation>
    <scope>NUCLEOTIDE SEQUENCE [LARGE SCALE GENOMIC DNA]</scope>
    <source>
        <strain evidence="1">EmedicaeMD41</strain>
    </source>
</reference>
<dbReference type="Proteomes" id="UP000507954">
    <property type="component" value="Unassembled WGS sequence"/>
</dbReference>
<protein>
    <submittedName>
        <fullName evidence="1">Uncharacterized protein</fullName>
    </submittedName>
</protein>
<gene>
    <name evidence="1" type="ORF">EMEDMD4_440181</name>
</gene>
<dbReference type="AlphaFoldDB" id="A0A508X057"/>
<evidence type="ECO:0000313" key="2">
    <source>
        <dbReference type="Proteomes" id="UP000507954"/>
    </source>
</evidence>